<dbReference type="AlphaFoldDB" id="A0QRB2"/>
<evidence type="ECO:0000313" key="2">
    <source>
        <dbReference type="EMBL" id="ABK74833.1"/>
    </source>
</evidence>
<organism evidence="2 3">
    <name type="scientific">Mycolicibacterium smegmatis (strain ATCC 700084 / mc(2)155)</name>
    <name type="common">Mycobacterium smegmatis</name>
    <dbReference type="NCBI Taxonomy" id="246196"/>
    <lineage>
        <taxon>Bacteria</taxon>
        <taxon>Bacillati</taxon>
        <taxon>Actinomycetota</taxon>
        <taxon>Actinomycetes</taxon>
        <taxon>Mycobacteriales</taxon>
        <taxon>Mycobacteriaceae</taxon>
        <taxon>Mycolicibacterium</taxon>
    </lineage>
</organism>
<accession>A0QRB2</accession>
<sequence length="40" mass="4700">MPSPRNSLILHGCRAKSSHEAHHFLWRFRQFPVKLPASCR</sequence>
<dbReference type="KEGG" id="msb:LJ00_05230"/>
<keyword evidence="3" id="KW-1185">Reference proteome</keyword>
<proteinExistence type="predicted"/>
<evidence type="ECO:0000313" key="3">
    <source>
        <dbReference type="Proteomes" id="UP000000757"/>
    </source>
</evidence>
<name>A0QRB2_MYCS2</name>
<reference evidence="2 3" key="1">
    <citation type="submission" date="2006-10" db="EMBL/GenBank/DDBJ databases">
        <authorList>
            <person name="Fleischmann R.D."/>
            <person name="Dodson R.J."/>
            <person name="Haft D.H."/>
            <person name="Merkel J.S."/>
            <person name="Nelson W.C."/>
            <person name="Fraser C.M."/>
        </authorList>
    </citation>
    <scope>NUCLEOTIDE SEQUENCE [LARGE SCALE GENOMIC DNA]</scope>
    <source>
        <strain evidence="3">ATCC 700084 / mc(2)155</strain>
        <strain evidence="2">MC2 155</strain>
    </source>
</reference>
<gene>
    <name evidence="2" type="ordered locus">MSMEG_1054</name>
    <name evidence="1" type="ordered locus">MSMEG_2334</name>
</gene>
<dbReference type="EMBL" id="CP000480">
    <property type="protein sequence ID" value="ABK72932.1"/>
    <property type="molecule type" value="Genomic_DNA"/>
</dbReference>
<dbReference type="KEGG" id="msm:MSMEG_2334"/>
<dbReference type="Proteomes" id="UP000000757">
    <property type="component" value="Chromosome"/>
</dbReference>
<dbReference type="EMBL" id="CP000480">
    <property type="protein sequence ID" value="ABK74833.1"/>
    <property type="molecule type" value="Genomic_DNA"/>
</dbReference>
<protein>
    <submittedName>
        <fullName evidence="2">Uncharacterized protein</fullName>
    </submittedName>
</protein>
<evidence type="ECO:0000313" key="1">
    <source>
        <dbReference type="EMBL" id="ABK72932.1"/>
    </source>
</evidence>
<dbReference type="PATRIC" id="fig|246196.19.peg.1040"/>
<dbReference type="KEGG" id="msm:MSMEG_1054"/>